<organism evidence="8 9">
    <name type="scientific">Paracoccus sulfuroxidans</name>
    <dbReference type="NCBI Taxonomy" id="384678"/>
    <lineage>
        <taxon>Bacteria</taxon>
        <taxon>Pseudomonadati</taxon>
        <taxon>Pseudomonadota</taxon>
        <taxon>Alphaproteobacteria</taxon>
        <taxon>Rhodobacterales</taxon>
        <taxon>Paracoccaceae</taxon>
        <taxon>Paracoccus</taxon>
    </lineage>
</organism>
<feature type="transmembrane region" description="Helical" evidence="6">
    <location>
        <begin position="240"/>
        <end position="261"/>
    </location>
</feature>
<keyword evidence="4 6" id="KW-1133">Transmembrane helix</keyword>
<feature type="transmembrane region" description="Helical" evidence="6">
    <location>
        <begin position="205"/>
        <end position="228"/>
    </location>
</feature>
<dbReference type="GO" id="GO:0022857">
    <property type="term" value="F:transmembrane transporter activity"/>
    <property type="evidence" value="ECO:0007669"/>
    <property type="project" value="InterPro"/>
</dbReference>
<dbReference type="PANTHER" id="PTHR43124:SF3">
    <property type="entry name" value="CHLORAMPHENICOL EFFLUX PUMP RV0191"/>
    <property type="match status" value="1"/>
</dbReference>
<evidence type="ECO:0000313" key="8">
    <source>
        <dbReference type="EMBL" id="TWI37909.1"/>
    </source>
</evidence>
<dbReference type="GO" id="GO:0005886">
    <property type="term" value="C:plasma membrane"/>
    <property type="evidence" value="ECO:0007669"/>
    <property type="project" value="UniProtKB-SubCell"/>
</dbReference>
<dbReference type="PROSITE" id="PS50850">
    <property type="entry name" value="MFS"/>
    <property type="match status" value="1"/>
</dbReference>
<reference evidence="8 9" key="1">
    <citation type="journal article" date="2015" name="Stand. Genomic Sci.">
        <title>Genomic Encyclopedia of Bacterial and Archaeal Type Strains, Phase III: the genomes of soil and plant-associated and newly described type strains.</title>
        <authorList>
            <person name="Whitman W.B."/>
            <person name="Woyke T."/>
            <person name="Klenk H.P."/>
            <person name="Zhou Y."/>
            <person name="Lilburn T.G."/>
            <person name="Beck B.J."/>
            <person name="De Vos P."/>
            <person name="Vandamme P."/>
            <person name="Eisen J.A."/>
            <person name="Garrity G."/>
            <person name="Hugenholtz P."/>
            <person name="Kyrpides N.C."/>
        </authorList>
    </citation>
    <scope>NUCLEOTIDE SEQUENCE [LARGE SCALE GENOMIC DNA]</scope>
    <source>
        <strain evidence="8 9">CGMCC 1.5364</strain>
    </source>
</reference>
<dbReference type="InterPro" id="IPR011701">
    <property type="entry name" value="MFS"/>
</dbReference>
<dbReference type="AlphaFoldDB" id="A0A562P0G4"/>
<dbReference type="InterPro" id="IPR050189">
    <property type="entry name" value="MFS_Efflux_Transporters"/>
</dbReference>
<dbReference type="SUPFAM" id="SSF103473">
    <property type="entry name" value="MFS general substrate transporter"/>
    <property type="match status" value="1"/>
</dbReference>
<protein>
    <submittedName>
        <fullName evidence="8">DHA1 family inner membrane transport protein</fullName>
    </submittedName>
</protein>
<sequence>MTSKPNLFLTVLALSLGAFAIGTSEFAAMGLLPFYSTALGLNEPQSSLVISAYALGVVVGAPLTTLLGARLPRRRYLAALIGIYGLMNILAAVLPGYDALVGTRFLAGLPHGGYLGVAMLFAADALPKEQRAKGVTQVLLGLTVANIAGVPLAGWMGQELGWRWGFALPGAVALLAAVLILKLAPRVGADPNARPWSEMRALSNPGVILILLVGAIGNGGMFAIYSFLTKAMLELSTPPGWAVPVTLALFGIGMTVASIAAARITIRVGAFRASLYIMCFMMMAQVFAALSVGSWRMMVLSSLVLGLGSGLFVPLQTRLMEVAGHAQSMAAAMNHASFNAANALGPWLAGMALYAGWGWRSPAYVALGLTVLGLLSLALAFWQARRSGTV</sequence>
<evidence type="ECO:0000256" key="3">
    <source>
        <dbReference type="ARBA" id="ARBA00022692"/>
    </source>
</evidence>
<keyword evidence="5 6" id="KW-0472">Membrane</keyword>
<dbReference type="EMBL" id="VLKU01000001">
    <property type="protein sequence ID" value="TWI37909.1"/>
    <property type="molecule type" value="Genomic_DNA"/>
</dbReference>
<feature type="transmembrane region" description="Helical" evidence="6">
    <location>
        <begin position="298"/>
        <end position="315"/>
    </location>
</feature>
<feature type="transmembrane region" description="Helical" evidence="6">
    <location>
        <begin position="109"/>
        <end position="126"/>
    </location>
</feature>
<dbReference type="OrthoDB" id="9788453at2"/>
<dbReference type="Pfam" id="PF07690">
    <property type="entry name" value="MFS_1"/>
    <property type="match status" value="1"/>
</dbReference>
<dbReference type="CDD" id="cd17324">
    <property type="entry name" value="MFS_NepI_like"/>
    <property type="match status" value="1"/>
</dbReference>
<dbReference type="InterPro" id="IPR036259">
    <property type="entry name" value="MFS_trans_sf"/>
</dbReference>
<feature type="transmembrane region" description="Helical" evidence="6">
    <location>
        <begin position="273"/>
        <end position="292"/>
    </location>
</feature>
<dbReference type="PANTHER" id="PTHR43124">
    <property type="entry name" value="PURINE EFFLUX PUMP PBUE"/>
    <property type="match status" value="1"/>
</dbReference>
<accession>A0A562P0G4</accession>
<keyword evidence="2" id="KW-1003">Cell membrane</keyword>
<keyword evidence="3 6" id="KW-0812">Transmembrane</keyword>
<evidence type="ECO:0000256" key="5">
    <source>
        <dbReference type="ARBA" id="ARBA00023136"/>
    </source>
</evidence>
<comment type="caution">
    <text evidence="8">The sequence shown here is derived from an EMBL/GenBank/DDBJ whole genome shotgun (WGS) entry which is preliminary data.</text>
</comment>
<evidence type="ECO:0000256" key="2">
    <source>
        <dbReference type="ARBA" id="ARBA00022475"/>
    </source>
</evidence>
<feature type="transmembrane region" description="Helical" evidence="6">
    <location>
        <begin position="50"/>
        <end position="69"/>
    </location>
</feature>
<comment type="subcellular location">
    <subcellularLocation>
        <location evidence="1">Cell membrane</location>
        <topology evidence="1">Multi-pass membrane protein</topology>
    </subcellularLocation>
</comment>
<feature type="transmembrane region" description="Helical" evidence="6">
    <location>
        <begin position="363"/>
        <end position="382"/>
    </location>
</feature>
<evidence type="ECO:0000313" key="9">
    <source>
        <dbReference type="Proteomes" id="UP000316225"/>
    </source>
</evidence>
<feature type="transmembrane region" description="Helical" evidence="6">
    <location>
        <begin position="138"/>
        <end position="156"/>
    </location>
</feature>
<name>A0A562P0G4_9RHOB</name>
<keyword evidence="9" id="KW-1185">Reference proteome</keyword>
<proteinExistence type="predicted"/>
<dbReference type="Gene3D" id="1.20.1250.20">
    <property type="entry name" value="MFS general substrate transporter like domains"/>
    <property type="match status" value="1"/>
</dbReference>
<feature type="transmembrane region" description="Helical" evidence="6">
    <location>
        <begin position="336"/>
        <end position="357"/>
    </location>
</feature>
<evidence type="ECO:0000256" key="4">
    <source>
        <dbReference type="ARBA" id="ARBA00022989"/>
    </source>
</evidence>
<dbReference type="RefSeq" id="WP_145395700.1">
    <property type="nucleotide sequence ID" value="NZ_VLKU01000001.1"/>
</dbReference>
<dbReference type="Proteomes" id="UP000316225">
    <property type="component" value="Unassembled WGS sequence"/>
</dbReference>
<feature type="transmembrane region" description="Helical" evidence="6">
    <location>
        <begin position="162"/>
        <end position="184"/>
    </location>
</feature>
<evidence type="ECO:0000256" key="1">
    <source>
        <dbReference type="ARBA" id="ARBA00004651"/>
    </source>
</evidence>
<evidence type="ECO:0000256" key="6">
    <source>
        <dbReference type="SAM" id="Phobius"/>
    </source>
</evidence>
<evidence type="ECO:0000259" key="7">
    <source>
        <dbReference type="PROSITE" id="PS50850"/>
    </source>
</evidence>
<dbReference type="InterPro" id="IPR020846">
    <property type="entry name" value="MFS_dom"/>
</dbReference>
<feature type="transmembrane region" description="Helical" evidence="6">
    <location>
        <begin position="76"/>
        <end position="97"/>
    </location>
</feature>
<gene>
    <name evidence="8" type="ORF">IQ24_00040</name>
</gene>
<feature type="domain" description="Major facilitator superfamily (MFS) profile" evidence="7">
    <location>
        <begin position="10"/>
        <end position="385"/>
    </location>
</feature>